<comment type="caution">
    <text evidence="6">The sequence shown here is derived from an EMBL/GenBank/DDBJ whole genome shotgun (WGS) entry which is preliminary data.</text>
</comment>
<dbReference type="GO" id="GO:0047646">
    <property type="term" value="F:alkanal monooxygenase (FMN-linked) activity"/>
    <property type="evidence" value="ECO:0007669"/>
    <property type="project" value="UniProtKB-EC"/>
</dbReference>
<evidence type="ECO:0000313" key="7">
    <source>
        <dbReference type="Proteomes" id="UP000191812"/>
    </source>
</evidence>
<evidence type="ECO:0000259" key="5">
    <source>
        <dbReference type="Pfam" id="PF00296"/>
    </source>
</evidence>
<dbReference type="EMBL" id="FBWH01000037">
    <property type="protein sequence ID" value="CUX50512.1"/>
    <property type="molecule type" value="Genomic_DNA"/>
</dbReference>
<sequence length="346" mass="37439">MSSALKSTTSKVQSGALDLIRKPHGGLTLGIELPLDNDWAPAREAERVAQGRPFGVPDLTHYPDLVRQVDRSGFAAVWTRDVPVFDPNNFGDAGSVYDPFVNLGFLAGITKNVALGTAAIVLPLRHPMMVAKAAASIDQLSGGRLILGVASGDRPVEYPLLGLDFEQRGEAFRDAVGYLRDAWKTEGLPLGDGRIEASLDLLPKPMRAQVPMVIAGQGRQSPDWIAANMEGRFVYPNGLERLTSQARGWAAARTALGLDRGAFISAFHLDLADNPDEQPTPRRFGARVGRYAFIDHLHALENAGVDHLALLLRPSRRPLNEVIDELSRDVLPVIGNISPAVRNAAE</sequence>
<evidence type="ECO:0000256" key="4">
    <source>
        <dbReference type="ARBA" id="ARBA00023033"/>
    </source>
</evidence>
<dbReference type="EC" id="1.14.14.3" evidence="6"/>
<keyword evidence="2" id="KW-0288">FMN</keyword>
<evidence type="ECO:0000313" key="6">
    <source>
        <dbReference type="EMBL" id="CUX50512.1"/>
    </source>
</evidence>
<dbReference type="InterPro" id="IPR051260">
    <property type="entry name" value="Diverse_substr_monoxygenases"/>
</dbReference>
<dbReference type="NCBIfam" id="TIGR03571">
    <property type="entry name" value="lucif_BA3436"/>
    <property type="match status" value="1"/>
</dbReference>
<evidence type="ECO:0000256" key="2">
    <source>
        <dbReference type="ARBA" id="ARBA00022643"/>
    </source>
</evidence>
<evidence type="ECO:0000256" key="1">
    <source>
        <dbReference type="ARBA" id="ARBA00022630"/>
    </source>
</evidence>
<keyword evidence="4 6" id="KW-0503">Monooxygenase</keyword>
<dbReference type="InterPro" id="IPR036661">
    <property type="entry name" value="Luciferase-like_sf"/>
</dbReference>
<accession>A0ABM9VKE2</accession>
<dbReference type="Gene3D" id="3.20.20.30">
    <property type="entry name" value="Luciferase-like domain"/>
    <property type="match status" value="1"/>
</dbReference>
<organism evidence="6 7">
    <name type="scientific">Agrobacterium genomosp. 13 str. CFBP 6927</name>
    <dbReference type="NCBI Taxonomy" id="1183428"/>
    <lineage>
        <taxon>Bacteria</taxon>
        <taxon>Pseudomonadati</taxon>
        <taxon>Pseudomonadota</taxon>
        <taxon>Alphaproteobacteria</taxon>
        <taxon>Hyphomicrobiales</taxon>
        <taxon>Rhizobiaceae</taxon>
        <taxon>Rhizobium/Agrobacterium group</taxon>
        <taxon>Agrobacterium</taxon>
        <taxon>Agrobacterium tumefaciens complex</taxon>
    </lineage>
</organism>
<dbReference type="Pfam" id="PF00296">
    <property type="entry name" value="Bac_luciferase"/>
    <property type="match status" value="1"/>
</dbReference>
<proteinExistence type="predicted"/>
<reference evidence="6 7" key="1">
    <citation type="submission" date="2016-01" db="EMBL/GenBank/DDBJ databases">
        <authorList>
            <person name="Regsiter A."/>
            <person name="william w."/>
        </authorList>
    </citation>
    <scope>NUCLEOTIDE SEQUENCE [LARGE SCALE GENOMIC DNA]</scope>
    <source>
        <strain evidence="6 7">CFBP 6927</strain>
    </source>
</reference>
<keyword evidence="1" id="KW-0285">Flavoprotein</keyword>
<dbReference type="SUPFAM" id="SSF51679">
    <property type="entry name" value="Bacterial luciferase-like"/>
    <property type="match status" value="1"/>
</dbReference>
<dbReference type="PANTHER" id="PTHR30011:SF16">
    <property type="entry name" value="C2H2 FINGER DOMAIN TRANSCRIPTION FACTOR (EUROFUNG)-RELATED"/>
    <property type="match status" value="1"/>
</dbReference>
<dbReference type="Proteomes" id="UP000191812">
    <property type="component" value="Unassembled WGS sequence"/>
</dbReference>
<evidence type="ECO:0000256" key="3">
    <source>
        <dbReference type="ARBA" id="ARBA00023002"/>
    </source>
</evidence>
<gene>
    <name evidence="6" type="ORF">AGR13a_Lc110199</name>
</gene>
<dbReference type="InterPro" id="IPR011251">
    <property type="entry name" value="Luciferase-like_dom"/>
</dbReference>
<dbReference type="PANTHER" id="PTHR30011">
    <property type="entry name" value="ALKANESULFONATE MONOOXYGENASE-RELATED"/>
    <property type="match status" value="1"/>
</dbReference>
<dbReference type="InterPro" id="IPR020020">
    <property type="entry name" value="Luciferase-type_oxidoreductase"/>
</dbReference>
<feature type="domain" description="Luciferase-like" evidence="5">
    <location>
        <begin position="50"/>
        <end position="277"/>
    </location>
</feature>
<keyword evidence="3 6" id="KW-0560">Oxidoreductase</keyword>
<name>A0ABM9VKE2_9HYPH</name>
<keyword evidence="7" id="KW-1185">Reference proteome</keyword>
<dbReference type="RefSeq" id="WP_080839487.1">
    <property type="nucleotide sequence ID" value="NZ_LT009757.1"/>
</dbReference>
<protein>
    <submittedName>
        <fullName evidence="6">Monooxygenase</fullName>
        <ecNumber evidence="6">1.14.14.3</ecNumber>
    </submittedName>
</protein>